<dbReference type="SUPFAM" id="SSF54285">
    <property type="entry name" value="MoaD/ThiS"/>
    <property type="match status" value="1"/>
</dbReference>
<proteinExistence type="predicted"/>
<dbReference type="AlphaFoldDB" id="A0A0F9EVT8"/>
<dbReference type="InterPro" id="IPR012675">
    <property type="entry name" value="Beta-grasp_dom_sf"/>
</dbReference>
<evidence type="ECO:0008006" key="2">
    <source>
        <dbReference type="Google" id="ProtNLM"/>
    </source>
</evidence>
<accession>A0A0F9EVT8</accession>
<name>A0A0F9EVT8_9ZZZZ</name>
<evidence type="ECO:0000313" key="1">
    <source>
        <dbReference type="EMBL" id="KKL49085.1"/>
    </source>
</evidence>
<dbReference type="InterPro" id="IPR016155">
    <property type="entry name" value="Mopterin_synth/thiamin_S_b"/>
</dbReference>
<gene>
    <name evidence="1" type="ORF">LCGC14_2319040</name>
</gene>
<protein>
    <recommendedName>
        <fullName evidence="2">MoaD/ThiS family protein</fullName>
    </recommendedName>
</protein>
<organism evidence="1">
    <name type="scientific">marine sediment metagenome</name>
    <dbReference type="NCBI Taxonomy" id="412755"/>
    <lineage>
        <taxon>unclassified sequences</taxon>
        <taxon>metagenomes</taxon>
        <taxon>ecological metagenomes</taxon>
    </lineage>
</organism>
<comment type="caution">
    <text evidence="1">The sequence shown here is derived from an EMBL/GenBank/DDBJ whole genome shotgun (WGS) entry which is preliminary data.</text>
</comment>
<dbReference type="Gene3D" id="3.10.20.30">
    <property type="match status" value="1"/>
</dbReference>
<reference evidence="1" key="1">
    <citation type="journal article" date="2015" name="Nature">
        <title>Complex archaea that bridge the gap between prokaryotes and eukaryotes.</title>
        <authorList>
            <person name="Spang A."/>
            <person name="Saw J.H."/>
            <person name="Jorgensen S.L."/>
            <person name="Zaremba-Niedzwiedzka K."/>
            <person name="Martijn J."/>
            <person name="Lind A.E."/>
            <person name="van Eijk R."/>
            <person name="Schleper C."/>
            <person name="Guy L."/>
            <person name="Ettema T.J."/>
        </authorList>
    </citation>
    <scope>NUCLEOTIDE SEQUENCE</scope>
</reference>
<dbReference type="EMBL" id="LAZR01033088">
    <property type="protein sequence ID" value="KKL49085.1"/>
    <property type="molecule type" value="Genomic_DNA"/>
</dbReference>
<dbReference type="InterPro" id="IPR003749">
    <property type="entry name" value="ThiS/MoaD-like"/>
</dbReference>
<sequence>MVRDAIDEIAHTPGLREPLDRLSFVIAVNREHAQMDMWLHDGDEVALIPPGSDLG</sequence>
<dbReference type="Pfam" id="PF02597">
    <property type="entry name" value="ThiS"/>
    <property type="match status" value="1"/>
</dbReference>